<dbReference type="SUPFAM" id="SSF51735">
    <property type="entry name" value="NAD(P)-binding Rossmann-fold domains"/>
    <property type="match status" value="1"/>
</dbReference>
<sequence>MMKIAVIGATGTVGQAVVAELKARHEVIEIGATRGARRVDLLDLDSIRKLFETIGKVDAIVATAGHVHFGPLVKMTPEQFRLGLNDKLMGQVNLVLTARDYLNDGGSFTLTSGIVGAEPIREGASAAAVNGAIEGFVRGAAIELPRGLRINVVSPTMLEEARESFGPYFRGFEAASGARVALAYSRSVEGAETGRIYTVH</sequence>
<dbReference type="RefSeq" id="WP_174447748.1">
    <property type="nucleotide sequence ID" value="NZ_CP084284.1"/>
</dbReference>
<dbReference type="CDD" id="cd11731">
    <property type="entry name" value="Lin1944_like_SDR_c"/>
    <property type="match status" value="1"/>
</dbReference>
<dbReference type="GO" id="GO:0016491">
    <property type="term" value="F:oxidoreductase activity"/>
    <property type="evidence" value="ECO:0007669"/>
    <property type="project" value="UniProtKB-KW"/>
</dbReference>
<reference evidence="3 4" key="1">
    <citation type="submission" date="2014-03" db="EMBL/GenBank/DDBJ databases">
        <title>Draft Genome Sequences of Four Burkholderia Strains.</title>
        <authorList>
            <person name="Liu X.Y."/>
            <person name="Li C.X."/>
            <person name="Xu J.H."/>
        </authorList>
    </citation>
    <scope>NUCLEOTIDE SEQUENCE [LARGE SCALE GENOMIC DNA]</scope>
    <source>
        <strain evidence="3 4">OP-1</strain>
    </source>
</reference>
<dbReference type="InterPro" id="IPR036291">
    <property type="entry name" value="NAD(P)-bd_dom_sf"/>
</dbReference>
<gene>
    <name evidence="3" type="ORF">BG60_15370</name>
</gene>
<keyword evidence="2" id="KW-0560">Oxidoreductase</keyword>
<dbReference type="Proteomes" id="UP000027451">
    <property type="component" value="Unassembled WGS sequence"/>
</dbReference>
<dbReference type="AlphaFoldDB" id="A0A656QJR7"/>
<dbReference type="EMBL" id="JFHD01000021">
    <property type="protein sequence ID" value="KDR27985.1"/>
    <property type="molecule type" value="Genomic_DNA"/>
</dbReference>
<dbReference type="NCBIfam" id="NF005754">
    <property type="entry name" value="PRK07578.1"/>
    <property type="match status" value="1"/>
</dbReference>
<evidence type="ECO:0000256" key="1">
    <source>
        <dbReference type="ARBA" id="ARBA00006484"/>
    </source>
</evidence>
<dbReference type="InterPro" id="IPR002347">
    <property type="entry name" value="SDR_fam"/>
</dbReference>
<dbReference type="PANTHER" id="PTHR43477:SF1">
    <property type="entry name" value="DIHYDROANTICAPSIN 7-DEHYDROGENASE"/>
    <property type="match status" value="1"/>
</dbReference>
<dbReference type="Pfam" id="PF13561">
    <property type="entry name" value="adh_short_C2"/>
    <property type="match status" value="1"/>
</dbReference>
<organism evidence="3 4">
    <name type="scientific">Caballeronia zhejiangensis</name>
    <dbReference type="NCBI Taxonomy" id="871203"/>
    <lineage>
        <taxon>Bacteria</taxon>
        <taxon>Pseudomonadati</taxon>
        <taxon>Pseudomonadota</taxon>
        <taxon>Betaproteobacteria</taxon>
        <taxon>Burkholderiales</taxon>
        <taxon>Burkholderiaceae</taxon>
        <taxon>Caballeronia</taxon>
    </lineage>
</organism>
<evidence type="ECO:0000313" key="4">
    <source>
        <dbReference type="Proteomes" id="UP000027451"/>
    </source>
</evidence>
<accession>A0A656QJR7</accession>
<comment type="similarity">
    <text evidence="1">Belongs to the short-chain dehydrogenases/reductases (SDR) family.</text>
</comment>
<comment type="caution">
    <text evidence="3">The sequence shown here is derived from an EMBL/GenBank/DDBJ whole genome shotgun (WGS) entry which is preliminary data.</text>
</comment>
<dbReference type="PRINTS" id="PR00081">
    <property type="entry name" value="GDHRDH"/>
</dbReference>
<dbReference type="PANTHER" id="PTHR43477">
    <property type="entry name" value="DIHYDROANTICAPSIN 7-DEHYDROGENASE"/>
    <property type="match status" value="1"/>
</dbReference>
<protein>
    <submittedName>
        <fullName evidence="3">Short-chain dehydrogenase</fullName>
    </submittedName>
</protein>
<evidence type="ECO:0000313" key="3">
    <source>
        <dbReference type="EMBL" id="KDR27985.1"/>
    </source>
</evidence>
<dbReference type="Gene3D" id="3.40.50.720">
    <property type="entry name" value="NAD(P)-binding Rossmann-like Domain"/>
    <property type="match status" value="1"/>
</dbReference>
<proteinExistence type="inferred from homology"/>
<dbReference type="InterPro" id="IPR051122">
    <property type="entry name" value="SDR_DHRS6-like"/>
</dbReference>
<keyword evidence="4" id="KW-1185">Reference proteome</keyword>
<evidence type="ECO:0000256" key="2">
    <source>
        <dbReference type="ARBA" id="ARBA00023002"/>
    </source>
</evidence>
<name>A0A656QJR7_9BURK</name>